<proteinExistence type="predicted"/>
<feature type="non-terminal residue" evidence="1">
    <location>
        <position position="109"/>
    </location>
</feature>
<accession>A0A0H5QMB3</accession>
<name>A0A0H5QMB3_9EUKA</name>
<evidence type="ECO:0000313" key="1">
    <source>
        <dbReference type="EMBL" id="CRZ02526.1"/>
    </source>
</evidence>
<dbReference type="EMBL" id="HACM01002084">
    <property type="protein sequence ID" value="CRZ02526.1"/>
    <property type="molecule type" value="Transcribed_RNA"/>
</dbReference>
<protein>
    <submittedName>
        <fullName evidence="1">Uncharacterized protein</fullName>
    </submittedName>
</protein>
<sequence>VTKTGNAPTWEHAVKSWATAKCIEANRPESEVTLETIKIAETFKGLLRSEYIHDLHKIRNTLPNSVWHVLFLTVNIASLIGYDHPLSFSGAFIIWVIDNSQELYRRLER</sequence>
<organism evidence="1">
    <name type="scientific">Spongospora subterranea</name>
    <dbReference type="NCBI Taxonomy" id="70186"/>
    <lineage>
        <taxon>Eukaryota</taxon>
        <taxon>Sar</taxon>
        <taxon>Rhizaria</taxon>
        <taxon>Endomyxa</taxon>
        <taxon>Phytomyxea</taxon>
        <taxon>Plasmodiophorida</taxon>
        <taxon>Plasmodiophoridae</taxon>
        <taxon>Spongospora</taxon>
    </lineage>
</organism>
<feature type="non-terminal residue" evidence="1">
    <location>
        <position position="1"/>
    </location>
</feature>
<reference evidence="1" key="1">
    <citation type="submission" date="2015-04" db="EMBL/GenBank/DDBJ databases">
        <title>The genome sequence of the plant pathogenic Rhizarian Plasmodiophora brassicae reveals insights in its biotrophic life cycle and the origin of chitin synthesis.</title>
        <authorList>
            <person name="Schwelm A."/>
            <person name="Fogelqvist J."/>
            <person name="Knaust A."/>
            <person name="Julke S."/>
            <person name="Lilja T."/>
            <person name="Dhandapani V."/>
            <person name="Bonilla-Rosso G."/>
            <person name="Karlsson M."/>
            <person name="Shevchenko A."/>
            <person name="Choi S.R."/>
            <person name="Kim H.G."/>
            <person name="Park J.Y."/>
            <person name="Lim Y.P."/>
            <person name="Ludwig-Muller J."/>
            <person name="Dixelius C."/>
        </authorList>
    </citation>
    <scope>NUCLEOTIDE SEQUENCE</scope>
    <source>
        <tissue evidence="1">Potato root galls</tissue>
    </source>
</reference>
<dbReference type="AlphaFoldDB" id="A0A0H5QMB3"/>